<keyword evidence="1" id="KW-0813">Transport</keyword>
<keyword evidence="4" id="KW-1278">Translocase</keyword>
<protein>
    <recommendedName>
        <fullName evidence="8">Carnitine transport ATP-binding protein OpuCA</fullName>
        <ecNumber evidence="7">7.6.2.9</ecNumber>
    </recommendedName>
</protein>
<dbReference type="Pfam" id="PF00005">
    <property type="entry name" value="ABC_tran"/>
    <property type="match status" value="1"/>
</dbReference>
<keyword evidence="3 10" id="KW-0067">ATP-binding</keyword>
<dbReference type="STRING" id="1193713.GCA_001636315_04929"/>
<dbReference type="InterPro" id="IPR050166">
    <property type="entry name" value="ABC_transporter_ATP-bind"/>
</dbReference>
<evidence type="ECO:0000313" key="10">
    <source>
        <dbReference type="EMBL" id="AZU62030.1"/>
    </source>
</evidence>
<evidence type="ECO:0000259" key="9">
    <source>
        <dbReference type="PROSITE" id="PS50893"/>
    </source>
</evidence>
<dbReference type="SUPFAM" id="SSF52540">
    <property type="entry name" value="P-loop containing nucleoside triphosphate hydrolases"/>
    <property type="match status" value="1"/>
</dbReference>
<dbReference type="RefSeq" id="WP_066398142.1">
    <property type="nucleotide sequence ID" value="NZ_CP022572.1"/>
</dbReference>
<comment type="subunit">
    <text evidence="6">The complex is composed of two ATP-binding proteins (OpuCA), two transmembrane proteins (OpuCB and OpuCD) and a solute-binding protein (OpuCC).</text>
</comment>
<name>A0A3T0HXZ3_9BACI</name>
<evidence type="ECO:0000256" key="3">
    <source>
        <dbReference type="ARBA" id="ARBA00022840"/>
    </source>
</evidence>
<comment type="catalytic activity">
    <reaction evidence="5">
        <text>a quaternary ammonium(out) + ATP + H2O = a quaternary ammonium(in) + ADP + phosphate + H(+)</text>
        <dbReference type="Rhea" id="RHEA:11036"/>
        <dbReference type="ChEBI" id="CHEBI:15377"/>
        <dbReference type="ChEBI" id="CHEBI:15378"/>
        <dbReference type="ChEBI" id="CHEBI:30616"/>
        <dbReference type="ChEBI" id="CHEBI:35267"/>
        <dbReference type="ChEBI" id="CHEBI:43474"/>
        <dbReference type="ChEBI" id="CHEBI:456216"/>
        <dbReference type="EC" id="7.6.2.9"/>
    </reaction>
</comment>
<dbReference type="InterPro" id="IPR003439">
    <property type="entry name" value="ABC_transporter-like_ATP-bd"/>
</dbReference>
<dbReference type="SMART" id="SM00382">
    <property type="entry name" value="AAA"/>
    <property type="match status" value="1"/>
</dbReference>
<dbReference type="EC" id="7.6.2.9" evidence="7"/>
<evidence type="ECO:0000256" key="4">
    <source>
        <dbReference type="ARBA" id="ARBA00022967"/>
    </source>
</evidence>
<evidence type="ECO:0000256" key="6">
    <source>
        <dbReference type="ARBA" id="ARBA00063934"/>
    </source>
</evidence>
<dbReference type="PANTHER" id="PTHR42788">
    <property type="entry name" value="TAURINE IMPORT ATP-BINDING PROTEIN-RELATED"/>
    <property type="match status" value="1"/>
</dbReference>
<keyword evidence="2" id="KW-0547">Nucleotide-binding</keyword>
<dbReference type="CDD" id="cd03293">
    <property type="entry name" value="ABC_NrtD_SsuB_transporters"/>
    <property type="match status" value="1"/>
</dbReference>
<proteinExistence type="predicted"/>
<dbReference type="GO" id="GO:0016887">
    <property type="term" value="F:ATP hydrolysis activity"/>
    <property type="evidence" value="ECO:0007669"/>
    <property type="project" value="InterPro"/>
</dbReference>
<dbReference type="Gene3D" id="3.40.50.300">
    <property type="entry name" value="P-loop containing nucleotide triphosphate hydrolases"/>
    <property type="match status" value="1"/>
</dbReference>
<sequence>MFLQIRDVNKQFVNQNAASTVLSDINLDIKEGEFVSILGPSGCGKSTLLSIVAGLTKTTSGEILLNGQQITKPGKDRGMVFQQAALFPWMTVEENVMFPLRKEMKKKEAREVAHQYLQMVQLSNYTKHSPHELSGGMQQRVAIARALSMNPKVLLMDEPFGALDEQTRSRLHHELEKIWLETKKTILFVTHSISESIKLSDRIVVMGTRPGIVLEDIQVRIPRPRAQHPQMTAKLEERIMGLLQTEIDKVVKEELAYAANN</sequence>
<evidence type="ECO:0000256" key="5">
    <source>
        <dbReference type="ARBA" id="ARBA00052482"/>
    </source>
</evidence>
<dbReference type="PROSITE" id="PS50893">
    <property type="entry name" value="ABC_TRANSPORTER_2"/>
    <property type="match status" value="1"/>
</dbReference>
<evidence type="ECO:0000256" key="8">
    <source>
        <dbReference type="ARBA" id="ARBA00070305"/>
    </source>
</evidence>
<evidence type="ECO:0000313" key="11">
    <source>
        <dbReference type="Proteomes" id="UP000282892"/>
    </source>
</evidence>
<reference evidence="10 11" key="1">
    <citation type="submission" date="2017-07" db="EMBL/GenBank/DDBJ databases">
        <title>The complete genome sequence of Bacillus mesonae strain H20-5, an efficient strain improving plant abiotic stress resistance.</title>
        <authorList>
            <person name="Kim S.Y."/>
            <person name="Song H."/>
            <person name="Sang M.K."/>
            <person name="Weon H.-Y."/>
            <person name="Song J."/>
        </authorList>
    </citation>
    <scope>NUCLEOTIDE SEQUENCE [LARGE SCALE GENOMIC DNA]</scope>
    <source>
        <strain evidence="10 11">H20-5</strain>
    </source>
</reference>
<accession>A0A3T0HXZ3</accession>
<dbReference type="InterPro" id="IPR017871">
    <property type="entry name" value="ABC_transporter-like_CS"/>
</dbReference>
<dbReference type="GO" id="GO:0005524">
    <property type="term" value="F:ATP binding"/>
    <property type="evidence" value="ECO:0007669"/>
    <property type="project" value="UniProtKB-KW"/>
</dbReference>
<organism evidence="10 11">
    <name type="scientific">Neobacillus mesonae</name>
    <dbReference type="NCBI Taxonomy" id="1193713"/>
    <lineage>
        <taxon>Bacteria</taxon>
        <taxon>Bacillati</taxon>
        <taxon>Bacillota</taxon>
        <taxon>Bacilli</taxon>
        <taxon>Bacillales</taxon>
        <taxon>Bacillaceae</taxon>
        <taxon>Neobacillus</taxon>
    </lineage>
</organism>
<dbReference type="GO" id="GO:0015418">
    <property type="term" value="F:ABC-type quaternary ammonium compound transporting activity"/>
    <property type="evidence" value="ECO:0007669"/>
    <property type="project" value="UniProtKB-EC"/>
</dbReference>
<dbReference type="OrthoDB" id="9802264at2"/>
<dbReference type="InterPro" id="IPR027417">
    <property type="entry name" value="P-loop_NTPase"/>
</dbReference>
<evidence type="ECO:0000256" key="2">
    <source>
        <dbReference type="ARBA" id="ARBA00022741"/>
    </source>
</evidence>
<gene>
    <name evidence="10" type="ORF">CHR53_12480</name>
</gene>
<dbReference type="Proteomes" id="UP000282892">
    <property type="component" value="Chromosome"/>
</dbReference>
<dbReference type="EMBL" id="CP022572">
    <property type="protein sequence ID" value="AZU62030.1"/>
    <property type="molecule type" value="Genomic_DNA"/>
</dbReference>
<dbReference type="PANTHER" id="PTHR42788:SF13">
    <property type="entry name" value="ALIPHATIC SULFONATES IMPORT ATP-BINDING PROTEIN SSUB"/>
    <property type="match status" value="1"/>
</dbReference>
<dbReference type="KEGG" id="nmk:CHR53_12480"/>
<feature type="domain" description="ABC transporter" evidence="9">
    <location>
        <begin position="3"/>
        <end position="233"/>
    </location>
</feature>
<dbReference type="FunFam" id="3.40.50.300:FF:000425">
    <property type="entry name" value="Probable ABC transporter, ATP-binding subunit"/>
    <property type="match status" value="1"/>
</dbReference>
<evidence type="ECO:0000256" key="7">
    <source>
        <dbReference type="ARBA" id="ARBA00066388"/>
    </source>
</evidence>
<evidence type="ECO:0000256" key="1">
    <source>
        <dbReference type="ARBA" id="ARBA00022448"/>
    </source>
</evidence>
<dbReference type="AlphaFoldDB" id="A0A3T0HXZ3"/>
<dbReference type="InterPro" id="IPR003593">
    <property type="entry name" value="AAA+_ATPase"/>
</dbReference>
<keyword evidence="11" id="KW-1185">Reference proteome</keyword>
<dbReference type="PROSITE" id="PS00211">
    <property type="entry name" value="ABC_TRANSPORTER_1"/>
    <property type="match status" value="1"/>
</dbReference>